<accession>A0A0F3GMV8</accession>
<sequence>MSTSKQYFTDKQTSNEAKNFEREMKSIIGNEDDYIDMLQNIEFAIVRLYKINKKIVDKDVQAALEYLFEMGKAHISEASSKYLIKSSPIVQDLIDSINDIIEYRKSFGLRESLMDRLKCIHRVLDSVKNHYNPMDNQSYLNFIIKYVH</sequence>
<dbReference type="AlphaFoldDB" id="A0A0F3GMV8"/>
<comment type="caution">
    <text evidence="1">The sequence shown here is derived from an EMBL/GenBank/DDBJ whole genome shotgun (WGS) entry which is preliminary data.</text>
</comment>
<proteinExistence type="predicted"/>
<protein>
    <submittedName>
        <fullName evidence="1">Uncharacterized protein</fullName>
    </submittedName>
</protein>
<evidence type="ECO:0000313" key="1">
    <source>
        <dbReference type="EMBL" id="KJU83157.1"/>
    </source>
</evidence>
<keyword evidence="2" id="KW-1185">Reference proteome</keyword>
<dbReference type="EMBL" id="LACI01002010">
    <property type="protein sequence ID" value="KJU83157.1"/>
    <property type="molecule type" value="Genomic_DNA"/>
</dbReference>
<evidence type="ECO:0000313" key="2">
    <source>
        <dbReference type="Proteomes" id="UP000033423"/>
    </source>
</evidence>
<organism evidence="1 2">
    <name type="scientific">Candidatus Magnetobacterium bavaricum</name>
    <dbReference type="NCBI Taxonomy" id="29290"/>
    <lineage>
        <taxon>Bacteria</taxon>
        <taxon>Pseudomonadati</taxon>
        <taxon>Nitrospirota</taxon>
        <taxon>Thermodesulfovibrionia</taxon>
        <taxon>Thermodesulfovibrionales</taxon>
        <taxon>Candidatus Magnetobacteriaceae</taxon>
        <taxon>Candidatus Magnetobacterium</taxon>
    </lineage>
</organism>
<dbReference type="Proteomes" id="UP000033423">
    <property type="component" value="Unassembled WGS sequence"/>
</dbReference>
<reference evidence="1 2" key="1">
    <citation type="submission" date="2015-02" db="EMBL/GenBank/DDBJ databases">
        <title>Single-cell genomics of uncultivated deep-branching MTB reveals a conserved set of magnetosome genes.</title>
        <authorList>
            <person name="Kolinko S."/>
            <person name="Richter M."/>
            <person name="Glockner F.O."/>
            <person name="Brachmann A."/>
            <person name="Schuler D."/>
        </authorList>
    </citation>
    <scope>NUCLEOTIDE SEQUENCE [LARGE SCALE GENOMIC DNA]</scope>
    <source>
        <strain evidence="1">TM-1</strain>
    </source>
</reference>
<name>A0A0F3GMV8_9BACT</name>
<gene>
    <name evidence="1" type="ORF">MBAV_004650</name>
</gene>